<feature type="domain" description="Malic enzyme NAD-binding" evidence="6">
    <location>
        <begin position="174"/>
        <end position="407"/>
    </location>
</feature>
<dbReference type="Proteomes" id="UP000257323">
    <property type="component" value="Unassembled WGS sequence"/>
</dbReference>
<evidence type="ECO:0000259" key="7">
    <source>
        <dbReference type="SMART" id="SM01274"/>
    </source>
</evidence>
<dbReference type="Pfam" id="PF00390">
    <property type="entry name" value="malic"/>
    <property type="match status" value="1"/>
</dbReference>
<feature type="active site" description="Proton donor" evidence="3">
    <location>
        <position position="50"/>
    </location>
</feature>
<evidence type="ECO:0000313" key="9">
    <source>
        <dbReference type="Proteomes" id="UP000257323"/>
    </source>
</evidence>
<feature type="binding site" evidence="5">
    <location>
        <position position="147"/>
    </location>
    <ligand>
        <name>a divalent metal cation</name>
        <dbReference type="ChEBI" id="CHEBI:60240"/>
    </ligand>
</feature>
<dbReference type="Pfam" id="PF03949">
    <property type="entry name" value="Malic_M"/>
    <property type="match status" value="1"/>
</dbReference>
<dbReference type="InterPro" id="IPR037062">
    <property type="entry name" value="Malic_N_dom_sf"/>
</dbReference>
<organism evidence="8 9">
    <name type="scientific">Candidatus Saccharicenans subterraneus</name>
    <dbReference type="NCBI Taxonomy" id="2508984"/>
    <lineage>
        <taxon>Bacteria</taxon>
        <taxon>Candidatus Aminicenantota</taxon>
        <taxon>Candidatus Aminicenantia</taxon>
        <taxon>Candidatus Aminicenantales</taxon>
        <taxon>Candidatus Saccharicenantaceae</taxon>
        <taxon>Candidatus Saccharicenans</taxon>
    </lineage>
</organism>
<dbReference type="SMART" id="SM01274">
    <property type="entry name" value="malic"/>
    <property type="match status" value="1"/>
</dbReference>
<dbReference type="SUPFAM" id="SSF53223">
    <property type="entry name" value="Aminoacid dehydrogenase-like, N-terminal domain"/>
    <property type="match status" value="1"/>
</dbReference>
<dbReference type="CDD" id="cd05311">
    <property type="entry name" value="NAD_bind_2_malic_enz"/>
    <property type="match status" value="1"/>
</dbReference>
<feature type="binding site" evidence="4">
    <location>
        <position position="86"/>
    </location>
    <ligand>
        <name>(S)-malate</name>
        <dbReference type="ChEBI" id="CHEBI:15589"/>
    </ligand>
</feature>
<dbReference type="InterPro" id="IPR051674">
    <property type="entry name" value="Malate_Decarboxylase"/>
</dbReference>
<dbReference type="InterPro" id="IPR001891">
    <property type="entry name" value="Malic_OxRdtase"/>
</dbReference>
<keyword evidence="2" id="KW-0560">Oxidoreductase</keyword>
<evidence type="ECO:0000256" key="3">
    <source>
        <dbReference type="PIRSR" id="PIRSR000106-1"/>
    </source>
</evidence>
<evidence type="ECO:0000256" key="4">
    <source>
        <dbReference type="PIRSR" id="PIRSR000106-2"/>
    </source>
</evidence>
<sequence>MEKKVTVEELLAKAEQPSKDALRLHPFYKGKVGVTLKCRVRDFKDFAIWYTPGVAAACMEINKDVEKAYEMTNKGNFVAVISDGTRVLGLGDIGPEAAMPVMEGKALLYKYLGGVDAFPICLREKDPDKFIYIVKALQPTFGGVNLEDISHPKCFHILDTLRAECEIPIWHDDQQGTACVTVAGLINALKIVNKKIGEIKVTVIGSGAAGIAIARLLIAAGVNPENMLAVDSKGILSKDRADRETLQTKFKEKWDLCLKTNPKNKQGDMAESIKGADVLISVSASGPGVIKPEWIKTMAKDAIVFAEANPIPEIWPWEAKEAGARIVATGRSDFPNQVNNSLGFPGIFRGTLDVRAKTITDEMCIAAAYELAKVAEDHGLSEEYIIPNMDQWEVFPREAVAVGRKAIEQGVARKDIPAEELYKMAETTIRKAREEIQFLMKEGFIVDPDKK</sequence>
<dbReference type="InterPro" id="IPR036291">
    <property type="entry name" value="NAD(P)-bd_dom_sf"/>
</dbReference>
<dbReference type="PANTHER" id="PTHR43237">
    <property type="entry name" value="NADP-DEPENDENT MALIC ENZYME"/>
    <property type="match status" value="1"/>
</dbReference>
<reference evidence="8 9" key="1">
    <citation type="submission" date="2018-08" db="EMBL/GenBank/DDBJ databases">
        <title>Genome analysis of the thermophilic bacterium of the candidate phylum Aminicenantes from deep subsurface aquifer revealed its physiology and ecological role.</title>
        <authorList>
            <person name="Kadnikov V.V."/>
            <person name="Mardanov A.V."/>
            <person name="Beletsky A.V."/>
            <person name="Karnachuk O.V."/>
            <person name="Ravin N.V."/>
        </authorList>
    </citation>
    <scope>NUCLEOTIDE SEQUENCE [LARGE SCALE GENOMIC DNA]</scope>
    <source>
        <strain evidence="8">BY38</strain>
    </source>
</reference>
<dbReference type="Gene3D" id="3.40.50.10380">
    <property type="entry name" value="Malic enzyme, N-terminal domain"/>
    <property type="match status" value="1"/>
</dbReference>
<dbReference type="AlphaFoldDB" id="A0A3E2BJ32"/>
<dbReference type="GO" id="GO:0004470">
    <property type="term" value="F:malic enzyme activity"/>
    <property type="evidence" value="ECO:0007669"/>
    <property type="project" value="InterPro"/>
</dbReference>
<gene>
    <name evidence="8" type="ORF">OP8BY_2410</name>
</gene>
<dbReference type="SMART" id="SM00919">
    <property type="entry name" value="Malic_M"/>
    <property type="match status" value="1"/>
</dbReference>
<evidence type="ECO:0000256" key="5">
    <source>
        <dbReference type="PIRSR" id="PIRSR000106-3"/>
    </source>
</evidence>
<evidence type="ECO:0000259" key="6">
    <source>
        <dbReference type="SMART" id="SM00919"/>
    </source>
</evidence>
<dbReference type="InterPro" id="IPR045213">
    <property type="entry name" value="Malic_NAD-bd_bact_type"/>
</dbReference>
<feature type="binding site" evidence="4">
    <location>
        <position position="339"/>
    </location>
    <ligand>
        <name>(S)-malate</name>
        <dbReference type="ChEBI" id="CHEBI:15589"/>
    </ligand>
</feature>
<name>A0A3E2BJ32_9BACT</name>
<keyword evidence="5" id="KW-0479">Metal-binding</keyword>
<dbReference type="InterPro" id="IPR012302">
    <property type="entry name" value="Malic_NAD-bd"/>
</dbReference>
<dbReference type="GO" id="GO:0016616">
    <property type="term" value="F:oxidoreductase activity, acting on the CH-OH group of donors, NAD or NADP as acceptor"/>
    <property type="evidence" value="ECO:0007669"/>
    <property type="project" value="InterPro"/>
</dbReference>
<proteinExistence type="inferred from homology"/>
<dbReference type="Gene3D" id="3.40.50.720">
    <property type="entry name" value="NAD(P)-binding Rossmann-like Domain"/>
    <property type="match status" value="1"/>
</dbReference>
<comment type="caution">
    <text evidence="8">The sequence shown here is derived from an EMBL/GenBank/DDBJ whole genome shotgun (WGS) entry which is preliminary data.</text>
</comment>
<dbReference type="EMBL" id="QUAH01000021">
    <property type="protein sequence ID" value="RFT14740.1"/>
    <property type="molecule type" value="Genomic_DNA"/>
</dbReference>
<dbReference type="InterPro" id="IPR012301">
    <property type="entry name" value="Malic_N_dom"/>
</dbReference>
<comment type="cofactor">
    <cofactor evidence="5">
        <name>Mg(2+)</name>
        <dbReference type="ChEBI" id="CHEBI:18420"/>
    </cofactor>
    <cofactor evidence="5">
        <name>Mn(2+)</name>
        <dbReference type="ChEBI" id="CHEBI:29035"/>
    </cofactor>
    <text evidence="5">Divalent metal cations. Prefers magnesium or manganese.</text>
</comment>
<evidence type="ECO:0000256" key="1">
    <source>
        <dbReference type="ARBA" id="ARBA00008785"/>
    </source>
</evidence>
<dbReference type="GO" id="GO:0051287">
    <property type="term" value="F:NAD binding"/>
    <property type="evidence" value="ECO:0007669"/>
    <property type="project" value="InterPro"/>
</dbReference>
<feature type="domain" description="Malic enzyme N-terminal" evidence="7">
    <location>
        <begin position="29"/>
        <end position="162"/>
    </location>
</feature>
<feature type="binding site" evidence="5">
    <location>
        <position position="173"/>
    </location>
    <ligand>
        <name>a divalent metal cation</name>
        <dbReference type="ChEBI" id="CHEBI:60240"/>
    </ligand>
</feature>
<dbReference type="GO" id="GO:0046872">
    <property type="term" value="F:metal ion binding"/>
    <property type="evidence" value="ECO:0007669"/>
    <property type="project" value="UniProtKB-KW"/>
</dbReference>
<dbReference type="InterPro" id="IPR046346">
    <property type="entry name" value="Aminoacid_DH-like_N_sf"/>
</dbReference>
<evidence type="ECO:0000313" key="8">
    <source>
        <dbReference type="EMBL" id="RFT14740.1"/>
    </source>
</evidence>
<comment type="similarity">
    <text evidence="1">Belongs to the malic enzymes family.</text>
</comment>
<evidence type="ECO:0000256" key="2">
    <source>
        <dbReference type="ARBA" id="ARBA00023002"/>
    </source>
</evidence>
<feature type="binding site" evidence="5">
    <location>
        <position position="148"/>
    </location>
    <ligand>
        <name>a divalent metal cation</name>
        <dbReference type="ChEBI" id="CHEBI:60240"/>
    </ligand>
</feature>
<feature type="active site" description="Proton acceptor" evidence="3">
    <location>
        <position position="105"/>
    </location>
</feature>
<dbReference type="PANTHER" id="PTHR43237:SF4">
    <property type="entry name" value="NADP-DEPENDENT MALIC ENZYME"/>
    <property type="match status" value="1"/>
</dbReference>
<protein>
    <submittedName>
        <fullName evidence="8">NADP-dependent malic enzyme</fullName>
    </submittedName>
</protein>
<accession>A0A3E2BJ32</accession>
<dbReference type="SUPFAM" id="SSF51735">
    <property type="entry name" value="NAD(P)-binding Rossmann-fold domains"/>
    <property type="match status" value="1"/>
</dbReference>
<dbReference type="PIRSF" id="PIRSF000106">
    <property type="entry name" value="ME"/>
    <property type="match status" value="1"/>
</dbReference>